<dbReference type="AlphaFoldDB" id="A0A0S4IQ74"/>
<name>A0A0S4IQ74_BODSA</name>
<keyword evidence="4" id="KW-1185">Reference proteome</keyword>
<evidence type="ECO:0000313" key="4">
    <source>
        <dbReference type="Proteomes" id="UP000051952"/>
    </source>
</evidence>
<feature type="domain" description="Sfi1 spindle body" evidence="2">
    <location>
        <begin position="474"/>
        <end position="637"/>
    </location>
</feature>
<dbReference type="Pfam" id="PF08457">
    <property type="entry name" value="Sfi1"/>
    <property type="match status" value="1"/>
</dbReference>
<dbReference type="VEuPathDB" id="TriTrypDB:BSAL_59775"/>
<accession>A0A0S4IQ74</accession>
<dbReference type="InterPro" id="IPR013665">
    <property type="entry name" value="Sfi1_dom"/>
</dbReference>
<dbReference type="Proteomes" id="UP000051952">
    <property type="component" value="Unassembled WGS sequence"/>
</dbReference>
<dbReference type="OMA" id="AASCITH"/>
<proteinExistence type="predicted"/>
<sequence>MICNEIDVPPYASSSTAMDECSQRIVVTTRLLLRCMWHCLIQHQRQLRLASQLEHRRVSSASTVDVNRSRRLSQSRRSSVTPSSVSVAPTTSRSVYRDVISRQKHQQVAGSTTTAVPVGRGEVDSHHQVIATILIPSVFASSLSFTLLQSTLTMSLALLFLRRLHHVVGVLRPQQLVLSSSTFLRRSQRRVFAAWRDVTRVAVRWRRWALRRCVDHWFQFVQHRLAVRAVLRRFLEGVRSRSRAFRSVCSARTRRCFLAWNHRYAQRTIERQLALRCVQYCDDKQLRHAEYTVRTQLQYHQGHSGGNRSLDASSLSMGHVSTWSTTLDSHRTDLRSYCFRRWVRKTENRLNDYFATSKWHRRTTQRCFALWKARWLLRSGDSISAVEGAAALGCFPSQNVVCHHSSASPTQTVYRLKGFIIAKNTVYRCQLFRRWREKWRIAVADRCYATNLFTRVLTKWIHRAADQRAVLTVKGQVFRSWAAKFFVRRRALFADELHRAMDLQKSWRRWRLRLREQIVARSSQVLLQARCLRKWNDAARVQRIVLQRSVSTIRHCFANWALRTEARRQRNMQELVAEALWQHILMSSTLRLWKDRYQTCASSRRQEQRVFFAIDERYLERLKQKCFNKWRKRRTQHRLP</sequence>
<gene>
    <name evidence="3" type="ORF">BSAL_59775</name>
</gene>
<feature type="region of interest" description="Disordered" evidence="1">
    <location>
        <begin position="64"/>
        <end position="89"/>
    </location>
</feature>
<evidence type="ECO:0000256" key="1">
    <source>
        <dbReference type="SAM" id="MobiDB-lite"/>
    </source>
</evidence>
<organism evidence="3 4">
    <name type="scientific">Bodo saltans</name>
    <name type="common">Flagellated protozoan</name>
    <dbReference type="NCBI Taxonomy" id="75058"/>
    <lineage>
        <taxon>Eukaryota</taxon>
        <taxon>Discoba</taxon>
        <taxon>Euglenozoa</taxon>
        <taxon>Kinetoplastea</taxon>
        <taxon>Metakinetoplastina</taxon>
        <taxon>Eubodonida</taxon>
        <taxon>Bodonidae</taxon>
        <taxon>Bodo</taxon>
    </lineage>
</organism>
<dbReference type="EMBL" id="CYKH01000252">
    <property type="protein sequence ID" value="CUF16576.1"/>
    <property type="molecule type" value="Genomic_DNA"/>
</dbReference>
<protein>
    <recommendedName>
        <fullName evidence="2">Sfi1 spindle body domain-containing protein</fullName>
    </recommendedName>
</protein>
<reference evidence="4" key="1">
    <citation type="submission" date="2015-09" db="EMBL/GenBank/DDBJ databases">
        <authorList>
            <consortium name="Pathogen Informatics"/>
        </authorList>
    </citation>
    <scope>NUCLEOTIDE SEQUENCE [LARGE SCALE GENOMIC DNA]</scope>
    <source>
        <strain evidence="4">Lake Konstanz</strain>
    </source>
</reference>
<feature type="compositionally biased region" description="Low complexity" evidence="1">
    <location>
        <begin position="75"/>
        <end position="89"/>
    </location>
</feature>
<evidence type="ECO:0000259" key="2">
    <source>
        <dbReference type="Pfam" id="PF08457"/>
    </source>
</evidence>
<evidence type="ECO:0000313" key="3">
    <source>
        <dbReference type="EMBL" id="CUF16576.1"/>
    </source>
</evidence>